<dbReference type="PANTHER" id="PTHR46791">
    <property type="entry name" value="EXPRESSED PROTEIN"/>
    <property type="match status" value="1"/>
</dbReference>
<feature type="domain" description="Integrase catalytic" evidence="1">
    <location>
        <begin position="217"/>
        <end position="398"/>
    </location>
</feature>
<dbReference type="OrthoDB" id="2686689at2759"/>
<organism evidence="2 3">
    <name type="scientific">Hypsibius exemplaris</name>
    <name type="common">Freshwater tardigrade</name>
    <dbReference type="NCBI Taxonomy" id="2072580"/>
    <lineage>
        <taxon>Eukaryota</taxon>
        <taxon>Metazoa</taxon>
        <taxon>Ecdysozoa</taxon>
        <taxon>Tardigrada</taxon>
        <taxon>Eutardigrada</taxon>
        <taxon>Parachela</taxon>
        <taxon>Hypsibioidea</taxon>
        <taxon>Hypsibiidae</taxon>
        <taxon>Hypsibius</taxon>
    </lineage>
</organism>
<dbReference type="SUPFAM" id="SSF53098">
    <property type="entry name" value="Ribonuclease H-like"/>
    <property type="match status" value="1"/>
</dbReference>
<keyword evidence="3" id="KW-1185">Reference proteome</keyword>
<gene>
    <name evidence="2" type="ORF">BV898_02105</name>
</gene>
<name>A0A1W0X9D8_HYPEX</name>
<dbReference type="InterPro" id="IPR001584">
    <property type="entry name" value="Integrase_cat-core"/>
</dbReference>
<accession>A0A1W0X9D8</accession>
<dbReference type="InterPro" id="IPR036397">
    <property type="entry name" value="RNaseH_sf"/>
</dbReference>
<dbReference type="PROSITE" id="PS50994">
    <property type="entry name" value="INTEGRASE"/>
    <property type="match status" value="1"/>
</dbReference>
<sequence length="582" mass="66025">MEAQSILDFLRDAEDAMRNAENVLLRSREDDGALILEADRMMHIIDVLSAADHGEHVDSVQRCLERAFQLHRQAATSYHALQEIIDRPRMVLFQPTGGRPRMQVGETSVGVLRQEGFRWSQIHSLLGISRTTLYRRRVELGFVDPCPNSAISDLHLDESVREIISLQRGAGSVLVTGALRERGIRVTRKRIRASIRRIDPNGYAARVSNVIPRRIYRVAGPNALWHLDGNHKIILWGFVIHGCIDGYSRLVTFLECSTNNRAMTVLQKFVSAVAEYGLPSRVRGDRGGENFAVADFMERHRGLNRGSFIAGKSVHNQRIERLWRDVTRIVTNFYRALFIKMEEEHILDSTDTNQLFCLQYVFLSRINRSLVDFCQSWNHHSLRTERSQTPRQVFLSGTITNGAAGIEDMPDDLDSYGGENAGEDGDECDEAEQSLVHVPEIHVPISPESYALLQSLINPLDDDDHNGVLLYLNALEAQTHCSTRRPLNIRETKFSFSLPKGGKHAVNPILCKDQLVAQFRATKKSLRKLNVFDTDSLPDDSPFLMTDLTCRAAWLGFRGQNTFCELQSWIVNNPNACRRLRK</sequence>
<dbReference type="Pfam" id="PF24764">
    <property type="entry name" value="rva_4"/>
    <property type="match status" value="1"/>
</dbReference>
<dbReference type="GO" id="GO:0015074">
    <property type="term" value="P:DNA integration"/>
    <property type="evidence" value="ECO:0007669"/>
    <property type="project" value="InterPro"/>
</dbReference>
<evidence type="ECO:0000313" key="2">
    <source>
        <dbReference type="EMBL" id="OQV24155.1"/>
    </source>
</evidence>
<dbReference type="InterPro" id="IPR012337">
    <property type="entry name" value="RNaseH-like_sf"/>
</dbReference>
<proteinExistence type="predicted"/>
<dbReference type="Gene3D" id="3.30.420.10">
    <property type="entry name" value="Ribonuclease H-like superfamily/Ribonuclease H"/>
    <property type="match status" value="1"/>
</dbReference>
<evidence type="ECO:0000313" key="3">
    <source>
        <dbReference type="Proteomes" id="UP000192578"/>
    </source>
</evidence>
<dbReference type="PANTHER" id="PTHR46791:SF5">
    <property type="entry name" value="CLR5 DOMAIN-CONTAINING PROTEIN-RELATED"/>
    <property type="match status" value="1"/>
</dbReference>
<dbReference type="GO" id="GO:0003676">
    <property type="term" value="F:nucleic acid binding"/>
    <property type="evidence" value="ECO:0007669"/>
    <property type="project" value="InterPro"/>
</dbReference>
<comment type="caution">
    <text evidence="2">The sequence shown here is derived from an EMBL/GenBank/DDBJ whole genome shotgun (WGS) entry which is preliminary data.</text>
</comment>
<dbReference type="Proteomes" id="UP000192578">
    <property type="component" value="Unassembled WGS sequence"/>
</dbReference>
<dbReference type="EMBL" id="MTYJ01000008">
    <property type="protein sequence ID" value="OQV24155.1"/>
    <property type="molecule type" value="Genomic_DNA"/>
</dbReference>
<dbReference type="InterPro" id="IPR058913">
    <property type="entry name" value="Integrase_dom_put"/>
</dbReference>
<protein>
    <recommendedName>
        <fullName evidence="1">Integrase catalytic domain-containing protein</fullName>
    </recommendedName>
</protein>
<evidence type="ECO:0000259" key="1">
    <source>
        <dbReference type="PROSITE" id="PS50994"/>
    </source>
</evidence>
<reference evidence="3" key="1">
    <citation type="submission" date="2017-01" db="EMBL/GenBank/DDBJ databases">
        <title>Comparative genomics of anhydrobiosis in the tardigrade Hypsibius dujardini.</title>
        <authorList>
            <person name="Yoshida Y."/>
            <person name="Koutsovoulos G."/>
            <person name="Laetsch D."/>
            <person name="Stevens L."/>
            <person name="Kumar S."/>
            <person name="Horikawa D."/>
            <person name="Ishino K."/>
            <person name="Komine S."/>
            <person name="Tomita M."/>
            <person name="Blaxter M."/>
            <person name="Arakawa K."/>
        </authorList>
    </citation>
    <scope>NUCLEOTIDE SEQUENCE [LARGE SCALE GENOMIC DNA]</scope>
    <source>
        <strain evidence="3">Z151</strain>
    </source>
</reference>
<dbReference type="AlphaFoldDB" id="A0A1W0X9D8"/>